<reference evidence="2 3" key="1">
    <citation type="submission" date="2020-02" db="EMBL/GenBank/DDBJ databases">
        <title>Comparative genomics of the hypocrealean fungal genus Beauvera.</title>
        <authorList>
            <person name="Showalter D.N."/>
            <person name="Bushley K.E."/>
            <person name="Rehner S.A."/>
        </authorList>
    </citation>
    <scope>NUCLEOTIDE SEQUENCE [LARGE SCALE GENOMIC DNA]</scope>
    <source>
        <strain evidence="2 3">ARSEF4384</strain>
    </source>
</reference>
<name>A0AAW0RK46_9HYPO</name>
<dbReference type="Proteomes" id="UP001397290">
    <property type="component" value="Unassembled WGS sequence"/>
</dbReference>
<sequence length="189" mass="21598">MTEMVLKRSKSSFQPDTLPLPKQLIDTKIDRKSKNPTSDWTAVEAPVSEVEESSRLQLSVVVQRQAENEPKHWSIFCHRPNLSGTGKGQIWQVKGDAEYMHYQHALDVDILSSQSFEWHQVVNNDLSESQRARVNQICNSEPPPRAANRASVTENCQGWVIRVLYRLAREGIVQQGAITMLQRYMDPIN</sequence>
<dbReference type="AlphaFoldDB" id="A0AAW0RK46"/>
<proteinExistence type="predicted"/>
<organism evidence="2 3">
    <name type="scientific">Beauveria asiatica</name>
    <dbReference type="NCBI Taxonomy" id="1069075"/>
    <lineage>
        <taxon>Eukaryota</taxon>
        <taxon>Fungi</taxon>
        <taxon>Dikarya</taxon>
        <taxon>Ascomycota</taxon>
        <taxon>Pezizomycotina</taxon>
        <taxon>Sordariomycetes</taxon>
        <taxon>Hypocreomycetidae</taxon>
        <taxon>Hypocreales</taxon>
        <taxon>Cordycipitaceae</taxon>
        <taxon>Beauveria</taxon>
    </lineage>
</organism>
<protein>
    <submittedName>
        <fullName evidence="2">Uncharacterized protein</fullName>
    </submittedName>
</protein>
<evidence type="ECO:0000313" key="2">
    <source>
        <dbReference type="EMBL" id="KAK8142440.1"/>
    </source>
</evidence>
<comment type="caution">
    <text evidence="2">The sequence shown here is derived from an EMBL/GenBank/DDBJ whole genome shotgun (WGS) entry which is preliminary data.</text>
</comment>
<evidence type="ECO:0000256" key="1">
    <source>
        <dbReference type="SAM" id="MobiDB-lite"/>
    </source>
</evidence>
<dbReference type="InterPro" id="IPR046670">
    <property type="entry name" value="DUF6540"/>
</dbReference>
<gene>
    <name evidence="2" type="ORF">G3M48_008772</name>
</gene>
<dbReference type="EMBL" id="JAAHCF010000675">
    <property type="protein sequence ID" value="KAK8142440.1"/>
    <property type="molecule type" value="Genomic_DNA"/>
</dbReference>
<accession>A0AAW0RK46</accession>
<feature type="region of interest" description="Disordered" evidence="1">
    <location>
        <begin position="1"/>
        <end position="46"/>
    </location>
</feature>
<dbReference type="Pfam" id="PF20174">
    <property type="entry name" value="DUF6540"/>
    <property type="match status" value="1"/>
</dbReference>
<evidence type="ECO:0000313" key="3">
    <source>
        <dbReference type="Proteomes" id="UP001397290"/>
    </source>
</evidence>
<keyword evidence="3" id="KW-1185">Reference proteome</keyword>